<name>A0A314YBB8_PRUYE</name>
<dbReference type="InterPro" id="IPR002885">
    <property type="entry name" value="PPR_rpt"/>
</dbReference>
<dbReference type="PANTHER" id="PTHR47933">
    <property type="entry name" value="PENTATRICOPEPTIDE REPEAT-CONTAINING PROTEIN 1, MITOCHONDRIAL"/>
    <property type="match status" value="1"/>
</dbReference>
<feature type="repeat" description="PPR" evidence="3">
    <location>
        <begin position="54"/>
        <end position="88"/>
    </location>
</feature>
<evidence type="ECO:0000313" key="5">
    <source>
        <dbReference type="Proteomes" id="UP000250321"/>
    </source>
</evidence>
<protein>
    <submittedName>
        <fullName evidence="4">Putative pentatricopeptide repeat-containing protein</fullName>
    </submittedName>
</protein>
<dbReference type="EMBL" id="PJQY01001573">
    <property type="protein sequence ID" value="PQQ01364.1"/>
    <property type="molecule type" value="Genomic_DNA"/>
</dbReference>
<accession>A0A314YBB8</accession>
<dbReference type="GO" id="GO:0003729">
    <property type="term" value="F:mRNA binding"/>
    <property type="evidence" value="ECO:0007669"/>
    <property type="project" value="TreeGrafter"/>
</dbReference>
<dbReference type="InterPro" id="IPR051240">
    <property type="entry name" value="Mito_RNA-Proc/Resp"/>
</dbReference>
<organism evidence="4 5">
    <name type="scientific">Prunus yedoensis var. nudiflora</name>
    <dbReference type="NCBI Taxonomy" id="2094558"/>
    <lineage>
        <taxon>Eukaryota</taxon>
        <taxon>Viridiplantae</taxon>
        <taxon>Streptophyta</taxon>
        <taxon>Embryophyta</taxon>
        <taxon>Tracheophyta</taxon>
        <taxon>Spermatophyta</taxon>
        <taxon>Magnoliopsida</taxon>
        <taxon>eudicotyledons</taxon>
        <taxon>Gunneridae</taxon>
        <taxon>Pentapetalae</taxon>
        <taxon>rosids</taxon>
        <taxon>fabids</taxon>
        <taxon>Rosales</taxon>
        <taxon>Rosaceae</taxon>
        <taxon>Amygdaloideae</taxon>
        <taxon>Amygdaleae</taxon>
        <taxon>Prunus</taxon>
    </lineage>
</organism>
<evidence type="ECO:0000313" key="4">
    <source>
        <dbReference type="EMBL" id="PQQ01364.1"/>
    </source>
</evidence>
<comment type="similarity">
    <text evidence="1">Belongs to the PPR family. P subfamily.</text>
</comment>
<evidence type="ECO:0000256" key="3">
    <source>
        <dbReference type="PROSITE-ProRule" id="PRU00708"/>
    </source>
</evidence>
<dbReference type="Gene3D" id="1.25.40.10">
    <property type="entry name" value="Tetratricopeptide repeat domain"/>
    <property type="match status" value="1"/>
</dbReference>
<dbReference type="OrthoDB" id="185373at2759"/>
<proteinExistence type="inferred from homology"/>
<dbReference type="NCBIfam" id="TIGR00756">
    <property type="entry name" value="PPR"/>
    <property type="match status" value="2"/>
</dbReference>
<gene>
    <name evidence="4" type="ORF">Pyn_10519</name>
</gene>
<keyword evidence="2" id="KW-0677">Repeat</keyword>
<evidence type="ECO:0000256" key="1">
    <source>
        <dbReference type="ARBA" id="ARBA00007626"/>
    </source>
</evidence>
<reference evidence="4 5" key="1">
    <citation type="submission" date="2018-02" db="EMBL/GenBank/DDBJ databases">
        <title>Draft genome of wild Prunus yedoensis var. nudiflora.</title>
        <authorList>
            <person name="Baek S."/>
            <person name="Kim J.-H."/>
            <person name="Choi K."/>
            <person name="Kim G.-B."/>
            <person name="Cho A."/>
            <person name="Jang H."/>
            <person name="Shin C.-H."/>
            <person name="Yu H.-J."/>
            <person name="Mun J.-H."/>
        </authorList>
    </citation>
    <scope>NUCLEOTIDE SEQUENCE [LARGE SCALE GENOMIC DNA]</scope>
    <source>
        <strain evidence="5">cv. Jeju island</strain>
        <tissue evidence="4">Leaf</tissue>
    </source>
</reference>
<feature type="repeat" description="PPR" evidence="3">
    <location>
        <begin position="19"/>
        <end position="53"/>
    </location>
</feature>
<keyword evidence="5" id="KW-1185">Reference proteome</keyword>
<dbReference type="AlphaFoldDB" id="A0A314YBB8"/>
<dbReference type="Pfam" id="PF13041">
    <property type="entry name" value="PPR_2"/>
    <property type="match status" value="1"/>
</dbReference>
<dbReference type="PANTHER" id="PTHR47933:SF70">
    <property type="entry name" value="PROTON GRADIENT REGULATION3-LIKE PROTEIN"/>
    <property type="match status" value="1"/>
</dbReference>
<dbReference type="InterPro" id="IPR011990">
    <property type="entry name" value="TPR-like_helical_dom_sf"/>
</dbReference>
<comment type="caution">
    <text evidence="4">The sequence shown here is derived from an EMBL/GenBank/DDBJ whole genome shotgun (WGS) entry which is preliminary data.</text>
</comment>
<dbReference type="Proteomes" id="UP000250321">
    <property type="component" value="Unassembled WGS sequence"/>
</dbReference>
<evidence type="ECO:0000256" key="2">
    <source>
        <dbReference type="ARBA" id="ARBA00022737"/>
    </source>
</evidence>
<sequence length="106" mass="11890">MLCFSRMFGEDGEPDREPNVITYTTLIDGLCNAGRVDDALVVWNTMGKKGCTPNRIAYMALITGLCKCGRPDEALVYLRQMEDKEMKPEIFVYAAVISAFLSDRDI</sequence>
<dbReference type="PROSITE" id="PS51375">
    <property type="entry name" value="PPR"/>
    <property type="match status" value="2"/>
</dbReference>